<sequence>MDRNLTDRRLANNPIAIVGMAGLFPMARNYR</sequence>
<proteinExistence type="predicted"/>
<name>A0A1H3SWV3_9PSEU</name>
<reference evidence="2" key="1">
    <citation type="submission" date="2016-10" db="EMBL/GenBank/DDBJ databases">
        <authorList>
            <person name="Varghese N."/>
            <person name="Submissions S."/>
        </authorList>
    </citation>
    <scope>NUCLEOTIDE SEQUENCE [LARGE SCALE GENOMIC DNA]</scope>
    <source>
        <strain evidence="2">CGMCC 4.3530</strain>
    </source>
</reference>
<evidence type="ECO:0000313" key="1">
    <source>
        <dbReference type="EMBL" id="SDZ42452.1"/>
    </source>
</evidence>
<organism evidence="1 2">
    <name type="scientific">Saccharopolyspora shandongensis</name>
    <dbReference type="NCBI Taxonomy" id="418495"/>
    <lineage>
        <taxon>Bacteria</taxon>
        <taxon>Bacillati</taxon>
        <taxon>Actinomycetota</taxon>
        <taxon>Actinomycetes</taxon>
        <taxon>Pseudonocardiales</taxon>
        <taxon>Pseudonocardiaceae</taxon>
        <taxon>Saccharopolyspora</taxon>
    </lineage>
</organism>
<dbReference type="EMBL" id="FNOK01000072">
    <property type="protein sequence ID" value="SDZ42452.1"/>
    <property type="molecule type" value="Genomic_DNA"/>
</dbReference>
<evidence type="ECO:0000313" key="2">
    <source>
        <dbReference type="Proteomes" id="UP000199529"/>
    </source>
</evidence>
<dbReference type="Proteomes" id="UP000199529">
    <property type="component" value="Unassembled WGS sequence"/>
</dbReference>
<gene>
    <name evidence="1" type="ORF">SAMN05216215_10724</name>
</gene>
<protein>
    <submittedName>
        <fullName evidence="1">Uncharacterized protein</fullName>
    </submittedName>
</protein>
<accession>A0A1H3SWV3</accession>
<keyword evidence="2" id="KW-1185">Reference proteome</keyword>
<dbReference type="AlphaFoldDB" id="A0A1H3SWV3"/>